<dbReference type="RefSeq" id="WP_145074416.1">
    <property type="nucleotide sequence ID" value="NZ_CP036425.1"/>
</dbReference>
<dbReference type="NCBIfam" id="TIGR02595">
    <property type="entry name" value="PEP_CTERM"/>
    <property type="match status" value="1"/>
</dbReference>
<keyword evidence="4" id="KW-1185">Reference proteome</keyword>
<dbReference type="InterPro" id="IPR013424">
    <property type="entry name" value="Ice-binding_C"/>
</dbReference>
<dbReference type="EMBL" id="CP036425">
    <property type="protein sequence ID" value="QDU32590.1"/>
    <property type="molecule type" value="Genomic_DNA"/>
</dbReference>
<reference evidence="3 4" key="1">
    <citation type="submission" date="2019-02" db="EMBL/GenBank/DDBJ databases">
        <title>Deep-cultivation of Planctomycetes and their phenomic and genomic characterization uncovers novel biology.</title>
        <authorList>
            <person name="Wiegand S."/>
            <person name="Jogler M."/>
            <person name="Boedeker C."/>
            <person name="Pinto D."/>
            <person name="Vollmers J."/>
            <person name="Rivas-Marin E."/>
            <person name="Kohn T."/>
            <person name="Peeters S.H."/>
            <person name="Heuer A."/>
            <person name="Rast P."/>
            <person name="Oberbeckmann S."/>
            <person name="Bunk B."/>
            <person name="Jeske O."/>
            <person name="Meyerdierks A."/>
            <person name="Storesund J.E."/>
            <person name="Kallscheuer N."/>
            <person name="Luecker S."/>
            <person name="Lage O.M."/>
            <person name="Pohl T."/>
            <person name="Merkel B.J."/>
            <person name="Hornburger P."/>
            <person name="Mueller R.-W."/>
            <person name="Bruemmer F."/>
            <person name="Labrenz M."/>
            <person name="Spormann A.M."/>
            <person name="Op den Camp H."/>
            <person name="Overmann J."/>
            <person name="Amann R."/>
            <person name="Jetten M.S.M."/>
            <person name="Mascher T."/>
            <person name="Medema M.H."/>
            <person name="Devos D.P."/>
            <person name="Kaster A.-K."/>
            <person name="Ovreas L."/>
            <person name="Rohde M."/>
            <person name="Galperin M.Y."/>
            <person name="Jogler C."/>
        </authorList>
    </citation>
    <scope>NUCLEOTIDE SEQUENCE [LARGE SCALE GENOMIC DNA]</scope>
    <source>
        <strain evidence="3 4">KS4</strain>
    </source>
</reference>
<sequence precursor="true">MKLFSTAALAIAASAMIAGTASAAPAINMTDFGTANYTIESAGGLYVGGILGGNRAYDMAFDNGTLFIAGFNPAWAGGTPTDMTIAKIENAMVFGGDTKSTTSVTVPGVVGWKAPRLEAANGNLYVSYRANHWTFGNENAFVASYDTTNNLAENYKTVTNHPDTANTPQASNLSYDPISGEMVYFSHGFGDSIFSVNDSGTVTKNTATGLITNLGTFMATDMDSAGNMAAISVTSDGSQKNILFSERNDDGSFTSKVVTSFDNTKWNAFNDYYDIELVEMGDGNSPLIAFSVMEEKDTFSIGGETAPNKSRGVYLVDLDGNVVANVGDGWSNINGIEYKDGVLFVSNLHEGTVNYFNVASIPVPEPASLALLGLGGLVALARRRK</sequence>
<proteinExistence type="predicted"/>
<feature type="chain" id="PRO_5022049140" evidence="1">
    <location>
        <begin position="24"/>
        <end position="385"/>
    </location>
</feature>
<dbReference type="Pfam" id="PF07589">
    <property type="entry name" value="PEP-CTERM"/>
    <property type="match status" value="1"/>
</dbReference>
<feature type="signal peptide" evidence="1">
    <location>
        <begin position="1"/>
        <end position="23"/>
    </location>
</feature>
<evidence type="ECO:0000256" key="1">
    <source>
        <dbReference type="SAM" id="SignalP"/>
    </source>
</evidence>
<keyword evidence="1" id="KW-0732">Signal</keyword>
<dbReference type="KEGG" id="pcor:KS4_06240"/>
<evidence type="ECO:0000259" key="2">
    <source>
        <dbReference type="Pfam" id="PF07589"/>
    </source>
</evidence>
<protein>
    <submittedName>
        <fullName evidence="3">PEP-CTERM motif protein</fullName>
    </submittedName>
</protein>
<evidence type="ECO:0000313" key="3">
    <source>
        <dbReference type="EMBL" id="QDU32590.1"/>
    </source>
</evidence>
<accession>A0A517YQT8</accession>
<dbReference type="SUPFAM" id="SSF75011">
    <property type="entry name" value="3-carboxy-cis,cis-mucoante lactonizing enzyme"/>
    <property type="match status" value="1"/>
</dbReference>
<feature type="domain" description="Ice-binding protein C-terminal" evidence="2">
    <location>
        <begin position="362"/>
        <end position="385"/>
    </location>
</feature>
<dbReference type="AlphaFoldDB" id="A0A517YQT8"/>
<evidence type="ECO:0000313" key="4">
    <source>
        <dbReference type="Proteomes" id="UP000317369"/>
    </source>
</evidence>
<gene>
    <name evidence="3" type="ORF">KS4_06240</name>
</gene>
<name>A0A517YQT8_9BACT</name>
<organism evidence="3 4">
    <name type="scientific">Poriferisphaera corsica</name>
    <dbReference type="NCBI Taxonomy" id="2528020"/>
    <lineage>
        <taxon>Bacteria</taxon>
        <taxon>Pseudomonadati</taxon>
        <taxon>Planctomycetota</taxon>
        <taxon>Phycisphaerae</taxon>
        <taxon>Phycisphaerales</taxon>
        <taxon>Phycisphaeraceae</taxon>
        <taxon>Poriferisphaera</taxon>
    </lineage>
</organism>
<dbReference type="Proteomes" id="UP000317369">
    <property type="component" value="Chromosome"/>
</dbReference>